<dbReference type="PANTHER" id="PTHR30535">
    <property type="entry name" value="VITAMIN B12-BINDING PROTEIN"/>
    <property type="match status" value="1"/>
</dbReference>
<protein>
    <submittedName>
        <fullName evidence="3">Cobalamin-binding protein</fullName>
    </submittedName>
</protein>
<organism evidence="3 4">
    <name type="scientific">Robertkochia marina</name>
    <dbReference type="NCBI Taxonomy" id="1227945"/>
    <lineage>
        <taxon>Bacteria</taxon>
        <taxon>Pseudomonadati</taxon>
        <taxon>Bacteroidota</taxon>
        <taxon>Flavobacteriia</taxon>
        <taxon>Flavobacteriales</taxon>
        <taxon>Flavobacteriaceae</taxon>
        <taxon>Robertkochia</taxon>
    </lineage>
</organism>
<name>A0A4S3M0M1_9FLAO</name>
<dbReference type="OrthoDB" id="9816357at2"/>
<dbReference type="AlphaFoldDB" id="A0A4S3M0M1"/>
<dbReference type="PANTHER" id="PTHR30535:SF35">
    <property type="entry name" value="PERIPLASMIC BINDING PROTEIN"/>
    <property type="match status" value="1"/>
</dbReference>
<evidence type="ECO:0000313" key="4">
    <source>
        <dbReference type="Proteomes" id="UP000305939"/>
    </source>
</evidence>
<accession>A0A4S3M0M1</accession>
<dbReference type="Pfam" id="PF01497">
    <property type="entry name" value="Peripla_BP_2"/>
    <property type="match status" value="1"/>
</dbReference>
<dbReference type="Gene3D" id="3.40.50.1980">
    <property type="entry name" value="Nitrogenase molybdenum iron protein domain"/>
    <property type="match status" value="2"/>
</dbReference>
<reference evidence="3 4" key="1">
    <citation type="submission" date="2019-04" db="EMBL/GenBank/DDBJ databases">
        <title>Draft genome sequence of Robertkochia marina CC-AMO-30D.</title>
        <authorList>
            <person name="Hameed A."/>
            <person name="Lin S.-Y."/>
            <person name="Shahina M."/>
            <person name="Lai W.-A."/>
            <person name="Young C.-C."/>
        </authorList>
    </citation>
    <scope>NUCLEOTIDE SEQUENCE [LARGE SCALE GENOMIC DNA]</scope>
    <source>
        <strain evidence="3 4">CC-AMO-30D</strain>
    </source>
</reference>
<dbReference type="InterPro" id="IPR054828">
    <property type="entry name" value="Vit_B12_bind_prot"/>
</dbReference>
<dbReference type="Proteomes" id="UP000305939">
    <property type="component" value="Unassembled WGS sequence"/>
</dbReference>
<keyword evidence="4" id="KW-1185">Reference proteome</keyword>
<proteinExistence type="predicted"/>
<comment type="caution">
    <text evidence="3">The sequence shown here is derived from an EMBL/GenBank/DDBJ whole genome shotgun (WGS) entry which is preliminary data.</text>
</comment>
<evidence type="ECO:0000313" key="3">
    <source>
        <dbReference type="EMBL" id="THD66547.1"/>
    </source>
</evidence>
<evidence type="ECO:0000256" key="1">
    <source>
        <dbReference type="ARBA" id="ARBA00022729"/>
    </source>
</evidence>
<dbReference type="RefSeq" id="WP_136336619.1">
    <property type="nucleotide sequence ID" value="NZ_QXMP01000003.1"/>
</dbReference>
<sequence>MPFAVLVDQTGRKVKLPARPKRIISLVPSLTALICYLGLEDELLGVTRFCTHPEGLKGRKKVVGGTKEVRYDRIRDLRPDLIICNKEENTPEMVSALEQFCPVHVSDISTISDFLELLKDYEVLFGLPGKTGQLAGEISRELDRRAVANLPPVKVAYFIWRKPWMLAGGQTFINAMLQCGGFCNVAASTSRYPAFENDWPEQWDRPEWIMLSSEPYPFKEKHLAEIRELFPEARILLVDGRWFSWYGPELPVFLKKIAGLRLQEGGQ</sequence>
<keyword evidence="1" id="KW-0732">Signal</keyword>
<dbReference type="InterPro" id="IPR002491">
    <property type="entry name" value="ABC_transptr_periplasmic_BD"/>
</dbReference>
<dbReference type="EMBL" id="SSMC01000003">
    <property type="protein sequence ID" value="THD66547.1"/>
    <property type="molecule type" value="Genomic_DNA"/>
</dbReference>
<dbReference type="SUPFAM" id="SSF53807">
    <property type="entry name" value="Helical backbone' metal receptor"/>
    <property type="match status" value="1"/>
</dbReference>
<gene>
    <name evidence="3" type="ORF">E7Z59_12190</name>
</gene>
<dbReference type="NCBIfam" id="NF038402">
    <property type="entry name" value="TroA_like"/>
    <property type="match status" value="1"/>
</dbReference>
<feature type="domain" description="Fe/B12 periplasmic-binding" evidence="2">
    <location>
        <begin position="23"/>
        <end position="213"/>
    </location>
</feature>
<dbReference type="InterPro" id="IPR050902">
    <property type="entry name" value="ABC_Transporter_SBP"/>
</dbReference>
<evidence type="ECO:0000259" key="2">
    <source>
        <dbReference type="Pfam" id="PF01497"/>
    </source>
</evidence>